<dbReference type="InterPro" id="IPR002569">
    <property type="entry name" value="Met_Sox_Rdtase_MsrA_dom"/>
</dbReference>
<dbReference type="EC" id="1.8.4.11" evidence="4"/>
<sequence length="250" mass="26951">MKTLSTDMIRIGSARVARFAGLTAASVLVAAVALQFAGRASAEDARVIPSPSVDEKVPSANTETAVLAGGCFWGVQGVFQHVNGVISATSGYTGGSKDAAHYEMVSSGDTGHAESVRIVFDPHKISYGHLLQIYFSVAHDPTELNYQGPDTGTQYRSAIFPTSQSQADIAKAYIDQLNHAKAFDAAVVTKIEPARQFYTAEDYHQDFLTTHPSYPYIVINDLPKIKNLQHLFPKDYRADPVLVTASASAK</sequence>
<keyword evidence="7" id="KW-1185">Reference proteome</keyword>
<comment type="catalytic activity">
    <reaction evidence="2 4">
        <text>L-methionyl-[protein] + [thioredoxin]-disulfide + H2O = L-methionyl-(S)-S-oxide-[protein] + [thioredoxin]-dithiol</text>
        <dbReference type="Rhea" id="RHEA:14217"/>
        <dbReference type="Rhea" id="RHEA-COMP:10698"/>
        <dbReference type="Rhea" id="RHEA-COMP:10700"/>
        <dbReference type="Rhea" id="RHEA-COMP:12313"/>
        <dbReference type="Rhea" id="RHEA-COMP:12315"/>
        <dbReference type="ChEBI" id="CHEBI:15377"/>
        <dbReference type="ChEBI" id="CHEBI:16044"/>
        <dbReference type="ChEBI" id="CHEBI:29950"/>
        <dbReference type="ChEBI" id="CHEBI:44120"/>
        <dbReference type="ChEBI" id="CHEBI:50058"/>
        <dbReference type="EC" id="1.8.4.11"/>
    </reaction>
</comment>
<dbReference type="InterPro" id="IPR036509">
    <property type="entry name" value="Met_Sox_Rdtase_MsrA_sf"/>
</dbReference>
<name>A0A1C3UCE2_9HYPH</name>
<dbReference type="AlphaFoldDB" id="A0A1C3UCE2"/>
<dbReference type="Gene3D" id="3.30.1060.10">
    <property type="entry name" value="Peptide methionine sulphoxide reductase MsrA"/>
    <property type="match status" value="1"/>
</dbReference>
<dbReference type="HAMAP" id="MF_01401">
    <property type="entry name" value="MsrA"/>
    <property type="match status" value="1"/>
</dbReference>
<feature type="domain" description="Peptide methionine sulphoxide reductase MsrA" evidence="5">
    <location>
        <begin position="64"/>
        <end position="214"/>
    </location>
</feature>
<evidence type="ECO:0000256" key="1">
    <source>
        <dbReference type="ARBA" id="ARBA00023002"/>
    </source>
</evidence>
<accession>A0A1C3UCE2</accession>
<dbReference type="STRING" id="52131.GA0061100_1011259"/>
<evidence type="ECO:0000313" key="7">
    <source>
        <dbReference type="Proteomes" id="UP000186228"/>
    </source>
</evidence>
<dbReference type="GO" id="GO:0033744">
    <property type="term" value="F:L-methionine:thioredoxin-disulfide S-oxidoreductase activity"/>
    <property type="evidence" value="ECO:0007669"/>
    <property type="project" value="RHEA"/>
</dbReference>
<dbReference type="Proteomes" id="UP000186228">
    <property type="component" value="Unassembled WGS sequence"/>
</dbReference>
<dbReference type="OrthoDB" id="4174719at2"/>
<evidence type="ECO:0000259" key="5">
    <source>
        <dbReference type="Pfam" id="PF01625"/>
    </source>
</evidence>
<dbReference type="Pfam" id="PF01625">
    <property type="entry name" value="PMSR"/>
    <property type="match status" value="1"/>
</dbReference>
<keyword evidence="1 4" id="KW-0560">Oxidoreductase</keyword>
<dbReference type="SUPFAM" id="SSF55068">
    <property type="entry name" value="Peptide methionine sulfoxide reductase"/>
    <property type="match status" value="1"/>
</dbReference>
<dbReference type="PANTHER" id="PTHR43774:SF1">
    <property type="entry name" value="PEPTIDE METHIONINE SULFOXIDE REDUCTASE MSRA 2"/>
    <property type="match status" value="1"/>
</dbReference>
<dbReference type="PANTHER" id="PTHR43774">
    <property type="entry name" value="PEPTIDE METHIONINE SULFOXIDE REDUCTASE"/>
    <property type="match status" value="1"/>
</dbReference>
<gene>
    <name evidence="4" type="primary">msrA</name>
    <name evidence="6" type="ORF">GA0061100_1011259</name>
</gene>
<dbReference type="GO" id="GO:0008113">
    <property type="term" value="F:peptide-methionine (S)-S-oxide reductase activity"/>
    <property type="evidence" value="ECO:0007669"/>
    <property type="project" value="UniProtKB-UniRule"/>
</dbReference>
<evidence type="ECO:0000256" key="4">
    <source>
        <dbReference type="HAMAP-Rule" id="MF_01401"/>
    </source>
</evidence>
<reference evidence="7" key="1">
    <citation type="submission" date="2016-08" db="EMBL/GenBank/DDBJ databases">
        <authorList>
            <person name="Varghese N."/>
            <person name="Submissions Spin"/>
        </authorList>
    </citation>
    <scope>NUCLEOTIDE SEQUENCE [LARGE SCALE GENOMIC DNA]</scope>
    <source>
        <strain evidence="7">CCBAU 57015</strain>
    </source>
</reference>
<dbReference type="EMBL" id="FMAC01000001">
    <property type="protein sequence ID" value="SCB13186.1"/>
    <property type="molecule type" value="Genomic_DNA"/>
</dbReference>
<organism evidence="6 7">
    <name type="scientific">Rhizobium hainanense</name>
    <dbReference type="NCBI Taxonomy" id="52131"/>
    <lineage>
        <taxon>Bacteria</taxon>
        <taxon>Pseudomonadati</taxon>
        <taxon>Pseudomonadota</taxon>
        <taxon>Alphaproteobacteria</taxon>
        <taxon>Hyphomicrobiales</taxon>
        <taxon>Rhizobiaceae</taxon>
        <taxon>Rhizobium/Agrobacterium group</taxon>
        <taxon>Rhizobium</taxon>
    </lineage>
</organism>
<comment type="similarity">
    <text evidence="4">Belongs to the MsrA Met sulfoxide reductase family.</text>
</comment>
<evidence type="ECO:0000313" key="6">
    <source>
        <dbReference type="EMBL" id="SCB13186.1"/>
    </source>
</evidence>
<proteinExistence type="inferred from homology"/>
<protein>
    <recommendedName>
        <fullName evidence="4">Peptide methionine sulfoxide reductase MsrA</fullName>
        <shortName evidence="4">Protein-methionine-S-oxide reductase</shortName>
        <ecNumber evidence="4">1.8.4.11</ecNumber>
    </recommendedName>
    <alternativeName>
        <fullName evidence="4">Peptide-methionine (S)-S-oxide reductase</fullName>
        <shortName evidence="4">Peptide Met(O) reductase</shortName>
    </alternativeName>
</protein>
<evidence type="ECO:0000256" key="2">
    <source>
        <dbReference type="ARBA" id="ARBA00047806"/>
    </source>
</evidence>
<dbReference type="RefSeq" id="WP_075851797.1">
    <property type="nucleotide sequence ID" value="NZ_FMAC01000001.1"/>
</dbReference>
<feature type="active site" evidence="4">
    <location>
        <position position="71"/>
    </location>
</feature>
<evidence type="ECO:0000256" key="3">
    <source>
        <dbReference type="ARBA" id="ARBA00048782"/>
    </source>
</evidence>
<comment type="function">
    <text evidence="4">Has an important function as a repair enzyme for proteins that have been inactivated by oxidation. Catalyzes the reversible oxidation-reduction of methionine sulfoxide in proteins to methionine.</text>
</comment>
<comment type="catalytic activity">
    <reaction evidence="3 4">
        <text>[thioredoxin]-disulfide + L-methionine + H2O = L-methionine (S)-S-oxide + [thioredoxin]-dithiol</text>
        <dbReference type="Rhea" id="RHEA:19993"/>
        <dbReference type="Rhea" id="RHEA-COMP:10698"/>
        <dbReference type="Rhea" id="RHEA-COMP:10700"/>
        <dbReference type="ChEBI" id="CHEBI:15377"/>
        <dbReference type="ChEBI" id="CHEBI:29950"/>
        <dbReference type="ChEBI" id="CHEBI:50058"/>
        <dbReference type="ChEBI" id="CHEBI:57844"/>
        <dbReference type="ChEBI" id="CHEBI:58772"/>
        <dbReference type="EC" id="1.8.4.11"/>
    </reaction>
</comment>
<dbReference type="NCBIfam" id="TIGR00401">
    <property type="entry name" value="msrA"/>
    <property type="match status" value="1"/>
</dbReference>